<feature type="compositionally biased region" description="Basic and acidic residues" evidence="2">
    <location>
        <begin position="238"/>
        <end position="247"/>
    </location>
</feature>
<dbReference type="AlphaFoldDB" id="A0AAD5X3D2"/>
<feature type="compositionally biased region" description="Polar residues" evidence="2">
    <location>
        <begin position="161"/>
        <end position="176"/>
    </location>
</feature>
<evidence type="ECO:0000256" key="1">
    <source>
        <dbReference type="ARBA" id="ARBA00025758"/>
    </source>
</evidence>
<feature type="compositionally biased region" description="Basic and acidic residues" evidence="2">
    <location>
        <begin position="196"/>
        <end position="205"/>
    </location>
</feature>
<comment type="similarity">
    <text evidence="1">Belongs to the gemin-2 family.</text>
</comment>
<dbReference type="GO" id="GO:0000387">
    <property type="term" value="P:spliceosomal snRNP assembly"/>
    <property type="evidence" value="ECO:0007669"/>
    <property type="project" value="InterPro"/>
</dbReference>
<evidence type="ECO:0000256" key="2">
    <source>
        <dbReference type="SAM" id="MobiDB-lite"/>
    </source>
</evidence>
<organism evidence="3 4">
    <name type="scientific">Rhizophlyctis rosea</name>
    <dbReference type="NCBI Taxonomy" id="64517"/>
    <lineage>
        <taxon>Eukaryota</taxon>
        <taxon>Fungi</taxon>
        <taxon>Fungi incertae sedis</taxon>
        <taxon>Chytridiomycota</taxon>
        <taxon>Chytridiomycota incertae sedis</taxon>
        <taxon>Chytridiomycetes</taxon>
        <taxon>Rhizophlyctidales</taxon>
        <taxon>Rhizophlyctidaceae</taxon>
        <taxon>Rhizophlyctis</taxon>
    </lineage>
</organism>
<accession>A0AAD5X3D2</accession>
<dbReference type="Gene3D" id="1.20.58.1070">
    <property type="match status" value="1"/>
</dbReference>
<sequence length="361" mass="40297">MAYRHYHYQSERVRDYLEDGESLKKRALPVDDVAYDPSETTPLSASHYLRLVRSEAASCPQIVVAAVTSIPAPTVPPPETMNVRDIFRTGFAEGDDVPSIYLPSESWEKAFLAKFARIRLDEYEKPFERPPSGERAWRTFCYAEMKPPGSQIGQTPIEEANVSSPSHDALQTSESNPVEDGELDADAEEGEVDEKTEEREEEEHGILGLGDSVSGSLVEGSKDSLQWPRTPSSKKRKLDTLEGRPSLDEPDSNPLLGIVAQLDQGQAISLLKYHLKWLSTDDISNSQLRWLFALFSRVDPLLTGDEVSVVRDVCRKCRRIRASLARRKVGADDVRIAGLNMIISVVGGPFQQRDLRTVIES</sequence>
<dbReference type="InterPro" id="IPR035426">
    <property type="entry name" value="Gemin2/Brr1"/>
</dbReference>
<dbReference type="Pfam" id="PF04938">
    <property type="entry name" value="SIP1"/>
    <property type="match status" value="1"/>
</dbReference>
<dbReference type="GO" id="GO:0005634">
    <property type="term" value="C:nucleus"/>
    <property type="evidence" value="ECO:0007669"/>
    <property type="project" value="TreeGrafter"/>
</dbReference>
<comment type="caution">
    <text evidence="3">The sequence shown here is derived from an EMBL/GenBank/DDBJ whole genome shotgun (WGS) entry which is preliminary data.</text>
</comment>
<dbReference type="PANTHER" id="PTHR12794:SF0">
    <property type="entry name" value="GEM-ASSOCIATED PROTEIN 2"/>
    <property type="match status" value="1"/>
</dbReference>
<proteinExistence type="inferred from homology"/>
<name>A0AAD5X3D2_9FUNG</name>
<dbReference type="PANTHER" id="PTHR12794">
    <property type="entry name" value="GEMIN2"/>
    <property type="match status" value="1"/>
</dbReference>
<feature type="region of interest" description="Disordered" evidence="2">
    <location>
        <begin position="147"/>
        <end position="252"/>
    </location>
</feature>
<evidence type="ECO:0000313" key="4">
    <source>
        <dbReference type="Proteomes" id="UP001212841"/>
    </source>
</evidence>
<feature type="compositionally biased region" description="Acidic residues" evidence="2">
    <location>
        <begin position="177"/>
        <end position="195"/>
    </location>
</feature>
<dbReference type="EMBL" id="JADGJD010000233">
    <property type="protein sequence ID" value="KAJ3053140.1"/>
    <property type="molecule type" value="Genomic_DNA"/>
</dbReference>
<dbReference type="GO" id="GO:0032797">
    <property type="term" value="C:SMN complex"/>
    <property type="evidence" value="ECO:0007669"/>
    <property type="project" value="TreeGrafter"/>
</dbReference>
<keyword evidence="4" id="KW-1185">Reference proteome</keyword>
<dbReference type="Proteomes" id="UP001212841">
    <property type="component" value="Unassembled WGS sequence"/>
</dbReference>
<gene>
    <name evidence="3" type="primary">GEMIN2</name>
    <name evidence="3" type="ORF">HK097_004942</name>
</gene>
<reference evidence="3" key="1">
    <citation type="submission" date="2020-05" db="EMBL/GenBank/DDBJ databases">
        <title>Phylogenomic resolution of chytrid fungi.</title>
        <authorList>
            <person name="Stajich J.E."/>
            <person name="Amses K."/>
            <person name="Simmons R."/>
            <person name="Seto K."/>
            <person name="Myers J."/>
            <person name="Bonds A."/>
            <person name="Quandt C.A."/>
            <person name="Barry K."/>
            <person name="Liu P."/>
            <person name="Grigoriev I."/>
            <person name="Longcore J.E."/>
            <person name="James T.Y."/>
        </authorList>
    </citation>
    <scope>NUCLEOTIDE SEQUENCE</scope>
    <source>
        <strain evidence="3">JEL0318</strain>
    </source>
</reference>
<evidence type="ECO:0000313" key="3">
    <source>
        <dbReference type="EMBL" id="KAJ3053140.1"/>
    </source>
</evidence>
<protein>
    <submittedName>
        <fullName evidence="3">Gem (Nuclear organelle) associated protein 2</fullName>
    </submittedName>
</protein>